<feature type="domain" description="ABC transmembrane type-1" evidence="14">
    <location>
        <begin position="355"/>
        <end position="543"/>
    </location>
</feature>
<keyword evidence="6" id="KW-0067">ATP-binding</keyword>
<comment type="subcellular location">
    <subcellularLocation>
        <location evidence="1">Cell membrane</location>
        <topology evidence="1">Multi-pass membrane protein</topology>
    </subcellularLocation>
</comment>
<dbReference type="InterPro" id="IPR036052">
    <property type="entry name" value="TrpB-like_PALP_sf"/>
</dbReference>
<sequence length="786" mass="85395">MKLDIDIGSGGPMSLHHLTRFPRLEFIGAPTPLEYLPRFSDYLGREIYIKRDDVTPMAMGGNKLRKLEFLAADALREGADTLVTAGAIQSNHVRQTAAVAARLGLHCVALLENPIGTQAENYLTNGNRLLLDLFNVEVEMCEALNAPDKQLEAVATRLEAQGFRPYVIPVGGSNALGALGYVESALEIAQQCEDAVSLSSVVVASGSAGTHAGLAVGLEQLMPDVELIGVTVSRTVAQQKPKVVALQQAVAQSLEVSATSDIILWDDYFAPGYGTPNEEGMEAVKLLARLEGILLDPVYTGKAMAGLIDGVAQKRFKDQGPIAFIHTGGAPALFAYHPHLLQLVLDSAPYLLKGAVFTLQLSIGGMFFGLILGFMLALMRLSAFWPFSLLSRFYVSIFRGTPLIAQLFMIYYGLPQFGIELDPIPSAMIGLSLNTAAYASETLRAAISSIDKGQWEAAASIGMTRWQTLRRAILPQSARVALPPLGNSFISLVKDTSLAATIQVPELFRQAQLITSRTLEVFTMYLAASLVYWGAEMSAIDVKKLVKKFHGQTVLHGIDLDVKPGEVVAIIGPSGSGKTTLLRSINLLEEPDSGTIQVGDITIDAGQSLARQKENIRALRQQVGFVFQNFNLFPHRTVLENIIEGPVIVKGEPKAEAVARARELLEKVGLSGKENSYPRRLSGGQQQRVAIARALAMRPEVILFDEPTSALDPELVGEVLNTIRQLADEKRTMVIVTHEMSFARDVADRAIFMDQGKIVEQGPAKALFASPQQPRTRQFLEKFLTQ</sequence>
<reference evidence="15 16" key="1">
    <citation type="submission" date="2012-10" db="EMBL/GenBank/DDBJ databases">
        <title>Genome sequencing and analysis of entomopathogenic fungi Beauveria bassiana D1-5.</title>
        <authorList>
            <person name="Li Q."/>
            <person name="Wang L."/>
            <person name="Zhang Z."/>
            <person name="Wang Q."/>
            <person name="Ren J."/>
            <person name="Wang M."/>
            <person name="Xu W."/>
            <person name="Wang J."/>
            <person name="Lu Y."/>
            <person name="Du Q."/>
            <person name="Sun Z."/>
        </authorList>
    </citation>
    <scope>NUCLEOTIDE SEQUENCE [LARGE SCALE GENOMIC DNA]</scope>
    <source>
        <strain evidence="15 16">D1-5</strain>
    </source>
</reference>
<dbReference type="NCBIfam" id="TIGR01726">
    <property type="entry name" value="HEQRo_perm_3TM"/>
    <property type="match status" value="1"/>
</dbReference>
<dbReference type="PANTHER" id="PTHR43166">
    <property type="entry name" value="AMINO ACID IMPORT ATP-BINDING PROTEIN"/>
    <property type="match status" value="1"/>
</dbReference>
<dbReference type="InterPro" id="IPR035906">
    <property type="entry name" value="MetI-like_sf"/>
</dbReference>
<dbReference type="InterPro" id="IPR003593">
    <property type="entry name" value="AAA+_ATPase"/>
</dbReference>
<keyword evidence="7" id="KW-0663">Pyridoxal phosphate</keyword>
<feature type="transmembrane region" description="Helical" evidence="12">
    <location>
        <begin position="393"/>
        <end position="414"/>
    </location>
</feature>
<dbReference type="Pfam" id="PF00291">
    <property type="entry name" value="PALP"/>
    <property type="match status" value="1"/>
</dbReference>
<keyword evidence="5" id="KW-0547">Nucleotide-binding</keyword>
<dbReference type="AlphaFoldDB" id="A0A0A2VBZ9"/>
<dbReference type="InterPro" id="IPR050086">
    <property type="entry name" value="MetN_ABC_transporter-like"/>
</dbReference>
<evidence type="ECO:0000256" key="7">
    <source>
        <dbReference type="ARBA" id="ARBA00022898"/>
    </source>
</evidence>
<dbReference type="Proteomes" id="UP000030106">
    <property type="component" value="Unassembled WGS sequence"/>
</dbReference>
<dbReference type="CDD" id="cd03262">
    <property type="entry name" value="ABC_HisP_GlnQ"/>
    <property type="match status" value="1"/>
</dbReference>
<evidence type="ECO:0000256" key="4">
    <source>
        <dbReference type="ARBA" id="ARBA00022692"/>
    </source>
</evidence>
<dbReference type="FunFam" id="3.40.50.1100:FF:000017">
    <property type="entry name" value="D-cysteine desulfhydrase"/>
    <property type="match status" value="1"/>
</dbReference>
<name>A0A0A2VBZ9_BEABA</name>
<evidence type="ECO:0000259" key="14">
    <source>
        <dbReference type="PROSITE" id="PS50928"/>
    </source>
</evidence>
<dbReference type="InterPro" id="IPR005966">
    <property type="entry name" value="D-Cys_desShydrase"/>
</dbReference>
<dbReference type="InterPro" id="IPR027417">
    <property type="entry name" value="P-loop_NTPase"/>
</dbReference>
<dbReference type="CDD" id="cd06449">
    <property type="entry name" value="ACCD"/>
    <property type="match status" value="1"/>
</dbReference>
<evidence type="ECO:0000256" key="10">
    <source>
        <dbReference type="ARBA" id="ARBA00023136"/>
    </source>
</evidence>
<dbReference type="Gene3D" id="3.40.50.1100">
    <property type="match status" value="2"/>
</dbReference>
<dbReference type="SUPFAM" id="SSF52540">
    <property type="entry name" value="P-loop containing nucleoside triphosphate hydrolases"/>
    <property type="match status" value="1"/>
</dbReference>
<dbReference type="SMART" id="SM00382">
    <property type="entry name" value="AAA"/>
    <property type="match status" value="1"/>
</dbReference>
<evidence type="ECO:0000313" key="16">
    <source>
        <dbReference type="Proteomes" id="UP000030106"/>
    </source>
</evidence>
<dbReference type="GO" id="GO:0016887">
    <property type="term" value="F:ATP hydrolysis activity"/>
    <property type="evidence" value="ECO:0007669"/>
    <property type="project" value="InterPro"/>
</dbReference>
<dbReference type="InterPro" id="IPR017871">
    <property type="entry name" value="ABC_transporter-like_CS"/>
</dbReference>
<evidence type="ECO:0000259" key="13">
    <source>
        <dbReference type="PROSITE" id="PS50893"/>
    </source>
</evidence>
<dbReference type="FunFam" id="3.40.50.300:FF:000020">
    <property type="entry name" value="Amino acid ABC transporter ATP-binding component"/>
    <property type="match status" value="1"/>
</dbReference>
<dbReference type="NCBIfam" id="NF011680">
    <property type="entry name" value="PRK15100.1"/>
    <property type="match status" value="1"/>
</dbReference>
<dbReference type="GO" id="GO:0043190">
    <property type="term" value="C:ATP-binding cassette (ABC) transporter complex"/>
    <property type="evidence" value="ECO:0007669"/>
    <property type="project" value="InterPro"/>
</dbReference>
<organism evidence="15 16">
    <name type="scientific">Beauveria bassiana D1-5</name>
    <dbReference type="NCBI Taxonomy" id="1245745"/>
    <lineage>
        <taxon>Eukaryota</taxon>
        <taxon>Fungi</taxon>
        <taxon>Dikarya</taxon>
        <taxon>Ascomycota</taxon>
        <taxon>Pezizomycotina</taxon>
        <taxon>Sordariomycetes</taxon>
        <taxon>Hypocreomycetidae</taxon>
        <taxon>Hypocreales</taxon>
        <taxon>Cordycipitaceae</taxon>
        <taxon>Beauveria</taxon>
    </lineage>
</organism>
<keyword evidence="11" id="KW-0456">Lyase</keyword>
<feature type="domain" description="ABC transporter" evidence="13">
    <location>
        <begin position="540"/>
        <end position="780"/>
    </location>
</feature>
<dbReference type="Pfam" id="PF00528">
    <property type="entry name" value="BPD_transp_1"/>
    <property type="match status" value="1"/>
</dbReference>
<dbReference type="NCBIfam" id="NF008428">
    <property type="entry name" value="PRK11264.1"/>
    <property type="match status" value="1"/>
</dbReference>
<evidence type="ECO:0000256" key="11">
    <source>
        <dbReference type="ARBA" id="ARBA00023239"/>
    </source>
</evidence>
<dbReference type="PROSITE" id="PS00211">
    <property type="entry name" value="ABC_TRANSPORTER_1"/>
    <property type="match status" value="1"/>
</dbReference>
<accession>A0A0A2VBZ9</accession>
<dbReference type="SUPFAM" id="SSF53686">
    <property type="entry name" value="Tryptophan synthase beta subunit-like PLP-dependent enzymes"/>
    <property type="match status" value="1"/>
</dbReference>
<dbReference type="InterPro" id="IPR001926">
    <property type="entry name" value="TrpB-like_PALP"/>
</dbReference>
<comment type="caution">
    <text evidence="15">The sequence shown here is derived from an EMBL/GenBank/DDBJ whole genome shotgun (WGS) entry which is preliminary data.</text>
</comment>
<dbReference type="PROSITE" id="PS50928">
    <property type="entry name" value="ABC_TM1"/>
    <property type="match status" value="1"/>
</dbReference>
<dbReference type="InterPro" id="IPR023702">
    <property type="entry name" value="D_Cys_desulphydr_bac"/>
</dbReference>
<evidence type="ECO:0000256" key="6">
    <source>
        <dbReference type="ARBA" id="ARBA00022840"/>
    </source>
</evidence>
<dbReference type="NCBIfam" id="NF003029">
    <property type="entry name" value="PRK03910.1-1"/>
    <property type="match status" value="1"/>
</dbReference>
<evidence type="ECO:0000256" key="5">
    <source>
        <dbReference type="ARBA" id="ARBA00022741"/>
    </source>
</evidence>
<evidence type="ECO:0000256" key="2">
    <source>
        <dbReference type="ARBA" id="ARBA00022448"/>
    </source>
</evidence>
<keyword evidence="3" id="KW-1003">Cell membrane</keyword>
<dbReference type="EMBL" id="ANFO01001147">
    <property type="protein sequence ID" value="KGQ03862.1"/>
    <property type="molecule type" value="Genomic_DNA"/>
</dbReference>
<keyword evidence="10 12" id="KW-0472">Membrane</keyword>
<keyword evidence="4 12" id="KW-0812">Transmembrane</keyword>
<dbReference type="PROSITE" id="PS50893">
    <property type="entry name" value="ABC_TRANSPORTER_2"/>
    <property type="match status" value="1"/>
</dbReference>
<dbReference type="PANTHER" id="PTHR43166:SF38">
    <property type="entry name" value="L-CYSTINE TRANSPORT SYSTEM ATP-BINDING PROTEIN TCYN"/>
    <property type="match status" value="1"/>
</dbReference>
<evidence type="ECO:0000256" key="1">
    <source>
        <dbReference type="ARBA" id="ARBA00004651"/>
    </source>
</evidence>
<dbReference type="GO" id="GO:0019148">
    <property type="term" value="F:D-cysteine desulfhydrase activity"/>
    <property type="evidence" value="ECO:0007669"/>
    <property type="project" value="InterPro"/>
</dbReference>
<keyword evidence="8" id="KW-0029">Amino-acid transport</keyword>
<dbReference type="NCBIfam" id="NF003030">
    <property type="entry name" value="PRK03910.1-3"/>
    <property type="match status" value="1"/>
</dbReference>
<dbReference type="CDD" id="cd06261">
    <property type="entry name" value="TM_PBP2"/>
    <property type="match status" value="1"/>
</dbReference>
<feature type="transmembrane region" description="Helical" evidence="12">
    <location>
        <begin position="357"/>
        <end position="381"/>
    </location>
</feature>
<dbReference type="HOGENOM" id="CLU_356777_0_0_1"/>
<dbReference type="HAMAP" id="MF_01045">
    <property type="entry name" value="D_Cys_desulfhydr"/>
    <property type="match status" value="1"/>
</dbReference>
<dbReference type="NCBIfam" id="NF003032">
    <property type="entry name" value="PRK03910.1-5"/>
    <property type="match status" value="1"/>
</dbReference>
<dbReference type="Gene3D" id="3.40.50.300">
    <property type="entry name" value="P-loop containing nucleotide triphosphate hydrolases"/>
    <property type="match status" value="1"/>
</dbReference>
<evidence type="ECO:0000256" key="8">
    <source>
        <dbReference type="ARBA" id="ARBA00022970"/>
    </source>
</evidence>
<dbReference type="InterPro" id="IPR010065">
    <property type="entry name" value="AA_ABC_transptr_permease_3TM"/>
</dbReference>
<evidence type="ECO:0000256" key="12">
    <source>
        <dbReference type="SAM" id="Phobius"/>
    </source>
</evidence>
<evidence type="ECO:0000256" key="3">
    <source>
        <dbReference type="ARBA" id="ARBA00022475"/>
    </source>
</evidence>
<proteinExistence type="inferred from homology"/>
<dbReference type="GO" id="GO:0022857">
    <property type="term" value="F:transmembrane transporter activity"/>
    <property type="evidence" value="ECO:0007669"/>
    <property type="project" value="InterPro"/>
</dbReference>
<keyword evidence="2" id="KW-0813">Transport</keyword>
<keyword evidence="9 12" id="KW-1133">Transmembrane helix</keyword>
<dbReference type="NCBIfam" id="TIGR01275">
    <property type="entry name" value="ACC_deam_rel"/>
    <property type="match status" value="1"/>
</dbReference>
<dbReference type="STRING" id="1245745.A0A0A2VBZ9"/>
<dbReference type="GO" id="GO:0006865">
    <property type="term" value="P:amino acid transport"/>
    <property type="evidence" value="ECO:0007669"/>
    <property type="project" value="UniProtKB-KW"/>
</dbReference>
<dbReference type="SUPFAM" id="SSF161098">
    <property type="entry name" value="MetI-like"/>
    <property type="match status" value="1"/>
</dbReference>
<dbReference type="OrthoDB" id="10266364at2759"/>
<gene>
    <name evidence="15" type="ORF">BBAD15_g10905</name>
</gene>
<evidence type="ECO:0000313" key="15">
    <source>
        <dbReference type="EMBL" id="KGQ03862.1"/>
    </source>
</evidence>
<dbReference type="InterPro" id="IPR000515">
    <property type="entry name" value="MetI-like"/>
</dbReference>
<dbReference type="InterPro" id="IPR003439">
    <property type="entry name" value="ABC_transporter-like_ATP-bd"/>
</dbReference>
<dbReference type="FunFam" id="1.10.3720.10:FF:000009">
    <property type="entry name" value="Amino acid ABC transporter permease"/>
    <property type="match status" value="1"/>
</dbReference>
<dbReference type="Gene3D" id="1.10.3720.10">
    <property type="entry name" value="MetI-like"/>
    <property type="match status" value="1"/>
</dbReference>
<evidence type="ECO:0000256" key="9">
    <source>
        <dbReference type="ARBA" id="ARBA00022989"/>
    </source>
</evidence>
<dbReference type="Pfam" id="PF00005">
    <property type="entry name" value="ABC_tran"/>
    <property type="match status" value="1"/>
</dbReference>
<dbReference type="GO" id="GO:0005524">
    <property type="term" value="F:ATP binding"/>
    <property type="evidence" value="ECO:0007669"/>
    <property type="project" value="UniProtKB-KW"/>
</dbReference>
<protein>
    <submittedName>
        <fullName evidence="15">D-cysteine desulfhydrase</fullName>
    </submittedName>
</protein>